<dbReference type="GO" id="GO:0062030">
    <property type="term" value="P:negative regulation of stress granule assembly"/>
    <property type="evidence" value="ECO:0007669"/>
    <property type="project" value="TreeGrafter"/>
</dbReference>
<dbReference type="AlphaFoldDB" id="A0A267H1R8"/>
<dbReference type="InterPro" id="IPR029021">
    <property type="entry name" value="Prot-tyrosine_phosphatase-like"/>
</dbReference>
<gene>
    <name evidence="2" type="ORF">BOX15_Mlig009273g2</name>
</gene>
<dbReference type="GO" id="GO:0004864">
    <property type="term" value="F:protein phosphatase inhibitor activity"/>
    <property type="evidence" value="ECO:0007669"/>
    <property type="project" value="TreeGrafter"/>
</dbReference>
<name>A0A267H1R8_9PLAT</name>
<dbReference type="GO" id="GO:0019903">
    <property type="term" value="F:protein phosphatase binding"/>
    <property type="evidence" value="ECO:0007669"/>
    <property type="project" value="TreeGrafter"/>
</dbReference>
<dbReference type="Proteomes" id="UP000215902">
    <property type="component" value="Unassembled WGS sequence"/>
</dbReference>
<dbReference type="OrthoDB" id="10252009at2759"/>
<dbReference type="GO" id="GO:0005739">
    <property type="term" value="C:mitochondrion"/>
    <property type="evidence" value="ECO:0007669"/>
    <property type="project" value="TreeGrafter"/>
</dbReference>
<comment type="caution">
    <text evidence="2">The sequence shown here is derived from an EMBL/GenBank/DDBJ whole genome shotgun (WGS) entry which is preliminary data.</text>
</comment>
<sequence length="298" mass="33997">MALTFIEPTVLYNYLSHHSEYPNTSNTNYLLLLDCRTREEYNESHVVLGKFVKLDEQSNDFKLPYDAELECKENVVVYDGNTSDLDEDSNAVRCAKLMANNGSKNPVQIVTGGYERFSALYPFLRTQKIIFMPQELDSRQPYPYEVVPGKLYLGSLAQASLPHVMKDLKIKAHVKCTNEENPMIEKLGHELLLLPTKNLVDCQVKDYFAMAAAYIGQQINDGIVKPTLVYCDDGVSCSPVYILAFLMSQFDLSLKEAWTDLRRCHSYFFLNSGFVQQLCDFEEELMGKRMTDPDSLQA</sequence>
<keyword evidence="3" id="KW-1185">Reference proteome</keyword>
<dbReference type="Pfam" id="PF00782">
    <property type="entry name" value="DSPc"/>
    <property type="match status" value="1"/>
</dbReference>
<dbReference type="InterPro" id="IPR036873">
    <property type="entry name" value="Rhodanese-like_dom_sf"/>
</dbReference>
<feature type="domain" description="Rhodanese" evidence="1">
    <location>
        <begin position="30"/>
        <end position="125"/>
    </location>
</feature>
<dbReference type="SMART" id="SM00195">
    <property type="entry name" value="DSPc"/>
    <property type="match status" value="1"/>
</dbReference>
<dbReference type="GO" id="GO:0001691">
    <property type="term" value="F:pseudophosphatase activity"/>
    <property type="evidence" value="ECO:0007669"/>
    <property type="project" value="TreeGrafter"/>
</dbReference>
<protein>
    <recommendedName>
        <fullName evidence="1">Rhodanese domain-containing protein</fullName>
    </recommendedName>
</protein>
<dbReference type="STRING" id="282301.A0A267H1R8"/>
<evidence type="ECO:0000313" key="2">
    <source>
        <dbReference type="EMBL" id="PAA92213.1"/>
    </source>
</evidence>
<dbReference type="EMBL" id="NIVC01000059">
    <property type="protein sequence ID" value="PAA92213.1"/>
    <property type="molecule type" value="Genomic_DNA"/>
</dbReference>
<organism evidence="2 3">
    <name type="scientific">Macrostomum lignano</name>
    <dbReference type="NCBI Taxonomy" id="282301"/>
    <lineage>
        <taxon>Eukaryota</taxon>
        <taxon>Metazoa</taxon>
        <taxon>Spiralia</taxon>
        <taxon>Lophotrochozoa</taxon>
        <taxon>Platyhelminthes</taxon>
        <taxon>Rhabditophora</taxon>
        <taxon>Macrostomorpha</taxon>
        <taxon>Macrostomida</taxon>
        <taxon>Macrostomidae</taxon>
        <taxon>Macrostomum</taxon>
    </lineage>
</organism>
<dbReference type="GO" id="GO:2001244">
    <property type="term" value="P:positive regulation of intrinsic apoptotic signaling pathway"/>
    <property type="evidence" value="ECO:0007669"/>
    <property type="project" value="TreeGrafter"/>
</dbReference>
<dbReference type="Gene3D" id="3.40.250.10">
    <property type="entry name" value="Rhodanese-like domain"/>
    <property type="match status" value="1"/>
</dbReference>
<reference evidence="2 3" key="1">
    <citation type="submission" date="2017-06" db="EMBL/GenBank/DDBJ databases">
        <title>A platform for efficient transgenesis in Macrostomum lignano, a flatworm model organism for stem cell research.</title>
        <authorList>
            <person name="Berezikov E."/>
        </authorList>
    </citation>
    <scope>NUCLEOTIDE SEQUENCE [LARGE SCALE GENOMIC DNA]</scope>
    <source>
        <strain evidence="2">DV1</strain>
        <tissue evidence="2">Whole organism</tissue>
    </source>
</reference>
<dbReference type="InterPro" id="IPR000340">
    <property type="entry name" value="Dual-sp_phosphatase_cat-dom"/>
</dbReference>
<dbReference type="InterPro" id="IPR001763">
    <property type="entry name" value="Rhodanese-like_dom"/>
</dbReference>
<dbReference type="Gene3D" id="3.90.190.10">
    <property type="entry name" value="Protein tyrosine phosphatase superfamily"/>
    <property type="match status" value="1"/>
</dbReference>
<accession>A0A267H1R8</accession>
<dbReference type="SUPFAM" id="SSF52799">
    <property type="entry name" value="(Phosphotyrosine protein) phosphatases II"/>
    <property type="match status" value="1"/>
</dbReference>
<dbReference type="SUPFAM" id="SSF52821">
    <property type="entry name" value="Rhodanese/Cell cycle control phosphatase"/>
    <property type="match status" value="1"/>
</dbReference>
<proteinExistence type="predicted"/>
<dbReference type="PANTHER" id="PTHR46659">
    <property type="entry name" value="SERINE/THREONINE/TYROSINE-INTERACTING-LIKE PROTEIN 1"/>
    <property type="match status" value="1"/>
</dbReference>
<dbReference type="Pfam" id="PF00581">
    <property type="entry name" value="Rhodanese"/>
    <property type="match status" value="1"/>
</dbReference>
<dbReference type="InterPro" id="IPR053272">
    <property type="entry name" value="STY_interacting-like"/>
</dbReference>
<dbReference type="InterPro" id="IPR020422">
    <property type="entry name" value="TYR_PHOSPHATASE_DUAL_dom"/>
</dbReference>
<dbReference type="SMART" id="SM00450">
    <property type="entry name" value="RHOD"/>
    <property type="match status" value="1"/>
</dbReference>
<evidence type="ECO:0000259" key="1">
    <source>
        <dbReference type="PROSITE" id="PS50206"/>
    </source>
</evidence>
<dbReference type="PROSITE" id="PS50206">
    <property type="entry name" value="RHODANESE_3"/>
    <property type="match status" value="1"/>
</dbReference>
<dbReference type="PANTHER" id="PTHR46659:SF1">
    <property type="entry name" value="SERINE_THREONINE_TYROSINE-INTERACTING-LIKE PROTEIN 1"/>
    <property type="match status" value="1"/>
</dbReference>
<evidence type="ECO:0000313" key="3">
    <source>
        <dbReference type="Proteomes" id="UP000215902"/>
    </source>
</evidence>